<dbReference type="EMBL" id="WBMS02000030">
    <property type="protein sequence ID" value="MWA04734.1"/>
    <property type="molecule type" value="Genomic_DNA"/>
</dbReference>
<dbReference type="AlphaFoldDB" id="A0A6I4MKM0"/>
<gene>
    <name evidence="1" type="ORF">F8568_031055</name>
</gene>
<reference evidence="1" key="1">
    <citation type="submission" date="2019-12" db="EMBL/GenBank/DDBJ databases">
        <title>Actinomadura physcomitrii sp. nov., a novel actinomycete isolated from moss [Physcomitrium sphaericum (Ludw) Fuernr].</title>
        <authorList>
            <person name="Zhuang X."/>
        </authorList>
    </citation>
    <scope>NUCLEOTIDE SEQUENCE [LARGE SCALE GENOMIC DNA]</scope>
    <source>
        <strain evidence="1">LD22</strain>
    </source>
</reference>
<dbReference type="Proteomes" id="UP000462055">
    <property type="component" value="Unassembled WGS sequence"/>
</dbReference>
<proteinExistence type="predicted"/>
<comment type="caution">
    <text evidence="1">The sequence shown here is derived from an EMBL/GenBank/DDBJ whole genome shotgun (WGS) entry which is preliminary data.</text>
</comment>
<dbReference type="RefSeq" id="WP_151597238.1">
    <property type="nucleotide sequence ID" value="NZ_WBMS02000030.1"/>
</dbReference>
<accession>A0A6I4MKM0</accession>
<evidence type="ECO:0000313" key="2">
    <source>
        <dbReference type="Proteomes" id="UP000462055"/>
    </source>
</evidence>
<organism evidence="1 2">
    <name type="scientific">Actinomadura physcomitrii</name>
    <dbReference type="NCBI Taxonomy" id="2650748"/>
    <lineage>
        <taxon>Bacteria</taxon>
        <taxon>Bacillati</taxon>
        <taxon>Actinomycetota</taxon>
        <taxon>Actinomycetes</taxon>
        <taxon>Streptosporangiales</taxon>
        <taxon>Thermomonosporaceae</taxon>
        <taxon>Actinomadura</taxon>
    </lineage>
</organism>
<protein>
    <submittedName>
        <fullName evidence="1">Nucleoside-diphosphate sugar epimerase</fullName>
    </submittedName>
</protein>
<name>A0A6I4MKM0_9ACTN</name>
<keyword evidence="2" id="KW-1185">Reference proteome</keyword>
<sequence>MSIAGAIGRGLGLPVTSLPPQDAVGHFGFVGGIFAMDVPASSDLTRKRLDWHPAEQGLIADLDEGHYFGA</sequence>
<evidence type="ECO:0000313" key="1">
    <source>
        <dbReference type="EMBL" id="MWA04734.1"/>
    </source>
</evidence>